<feature type="transmembrane region" description="Helical" evidence="6">
    <location>
        <begin position="259"/>
        <end position="278"/>
    </location>
</feature>
<keyword evidence="5 6" id="KW-0472">Membrane</keyword>
<evidence type="ECO:0000256" key="5">
    <source>
        <dbReference type="ARBA" id="ARBA00023136"/>
    </source>
</evidence>
<dbReference type="InterPro" id="IPR020846">
    <property type="entry name" value="MFS_dom"/>
</dbReference>
<dbReference type="GO" id="GO:0022857">
    <property type="term" value="F:transmembrane transporter activity"/>
    <property type="evidence" value="ECO:0007669"/>
    <property type="project" value="InterPro"/>
</dbReference>
<evidence type="ECO:0000256" key="2">
    <source>
        <dbReference type="ARBA" id="ARBA00022475"/>
    </source>
</evidence>
<evidence type="ECO:0000259" key="7">
    <source>
        <dbReference type="PROSITE" id="PS50850"/>
    </source>
</evidence>
<dbReference type="AlphaFoldDB" id="A0A839UUF4"/>
<dbReference type="PANTHER" id="PTHR43124">
    <property type="entry name" value="PURINE EFFLUX PUMP PBUE"/>
    <property type="match status" value="1"/>
</dbReference>
<evidence type="ECO:0000313" key="8">
    <source>
        <dbReference type="EMBL" id="MBB3172305.1"/>
    </source>
</evidence>
<dbReference type="GO" id="GO:0005886">
    <property type="term" value="C:plasma membrane"/>
    <property type="evidence" value="ECO:0007669"/>
    <property type="project" value="UniProtKB-SubCell"/>
</dbReference>
<feature type="transmembrane region" description="Helical" evidence="6">
    <location>
        <begin position="393"/>
        <end position="415"/>
    </location>
</feature>
<feature type="transmembrane region" description="Helical" evidence="6">
    <location>
        <begin position="352"/>
        <end position="373"/>
    </location>
</feature>
<evidence type="ECO:0000256" key="6">
    <source>
        <dbReference type="SAM" id="Phobius"/>
    </source>
</evidence>
<comment type="subcellular location">
    <subcellularLocation>
        <location evidence="1">Cell membrane</location>
        <topology evidence="1">Multi-pass membrane protein</topology>
    </subcellularLocation>
</comment>
<dbReference type="RefSeq" id="WP_338082139.1">
    <property type="nucleotide sequence ID" value="NZ_JAPKXM010000005.1"/>
</dbReference>
<dbReference type="Proteomes" id="UP000557688">
    <property type="component" value="Unassembled WGS sequence"/>
</dbReference>
<dbReference type="PROSITE" id="PS50850">
    <property type="entry name" value="MFS"/>
    <property type="match status" value="1"/>
</dbReference>
<protein>
    <submittedName>
        <fullName evidence="8">DHA1 family inner membrane transport protein</fullName>
    </submittedName>
</protein>
<evidence type="ECO:0000256" key="3">
    <source>
        <dbReference type="ARBA" id="ARBA00022692"/>
    </source>
</evidence>
<feature type="transmembrane region" description="Helical" evidence="6">
    <location>
        <begin position="311"/>
        <end position="331"/>
    </location>
</feature>
<dbReference type="CDD" id="cd17324">
    <property type="entry name" value="MFS_NepI_like"/>
    <property type="match status" value="1"/>
</dbReference>
<gene>
    <name evidence="8" type="ORF">FHR90_000111</name>
</gene>
<feature type="domain" description="Major facilitator superfamily (MFS) profile" evidence="7">
    <location>
        <begin position="26"/>
        <end position="419"/>
    </location>
</feature>
<evidence type="ECO:0000256" key="4">
    <source>
        <dbReference type="ARBA" id="ARBA00022989"/>
    </source>
</evidence>
<proteinExistence type="predicted"/>
<dbReference type="InterPro" id="IPR036259">
    <property type="entry name" value="MFS_trans_sf"/>
</dbReference>
<feature type="transmembrane region" description="Helical" evidence="6">
    <location>
        <begin position="68"/>
        <end position="85"/>
    </location>
</feature>
<evidence type="ECO:0000313" key="9">
    <source>
        <dbReference type="Proteomes" id="UP000557688"/>
    </source>
</evidence>
<feature type="transmembrane region" description="Helical" evidence="6">
    <location>
        <begin position="182"/>
        <end position="201"/>
    </location>
</feature>
<keyword evidence="4 6" id="KW-1133">Transmembrane helix</keyword>
<accession>A0A839UUF4</accession>
<dbReference type="PANTHER" id="PTHR43124:SF8">
    <property type="entry name" value="INNER MEMBRANE TRANSPORT PROTEIN YDHP"/>
    <property type="match status" value="1"/>
</dbReference>
<feature type="transmembrane region" description="Helical" evidence="6">
    <location>
        <begin position="117"/>
        <end position="139"/>
    </location>
</feature>
<evidence type="ECO:0000256" key="1">
    <source>
        <dbReference type="ARBA" id="ARBA00004651"/>
    </source>
</evidence>
<feature type="transmembrane region" description="Helical" evidence="6">
    <location>
        <begin position="222"/>
        <end position="244"/>
    </location>
</feature>
<dbReference type="Pfam" id="PF07690">
    <property type="entry name" value="MFS_1"/>
    <property type="match status" value="1"/>
</dbReference>
<dbReference type="SUPFAM" id="SSF103473">
    <property type="entry name" value="MFS general substrate transporter"/>
    <property type="match status" value="1"/>
</dbReference>
<feature type="transmembrane region" description="Helical" evidence="6">
    <location>
        <begin position="285"/>
        <end position="305"/>
    </location>
</feature>
<comment type="caution">
    <text evidence="8">The sequence shown here is derived from an EMBL/GenBank/DDBJ whole genome shotgun (WGS) entry which is preliminary data.</text>
</comment>
<name>A0A839UUF4_9PROT</name>
<feature type="transmembrane region" description="Helical" evidence="6">
    <location>
        <begin position="26"/>
        <end position="48"/>
    </location>
</feature>
<organism evidence="8 9">
    <name type="scientific">Endobacter medicaginis</name>
    <dbReference type="NCBI Taxonomy" id="1181271"/>
    <lineage>
        <taxon>Bacteria</taxon>
        <taxon>Pseudomonadati</taxon>
        <taxon>Pseudomonadota</taxon>
        <taxon>Alphaproteobacteria</taxon>
        <taxon>Acetobacterales</taxon>
        <taxon>Acetobacteraceae</taxon>
        <taxon>Endobacter</taxon>
    </lineage>
</organism>
<keyword evidence="2" id="KW-1003">Cell membrane</keyword>
<dbReference type="EMBL" id="JACHXV010000001">
    <property type="protein sequence ID" value="MBB3172305.1"/>
    <property type="molecule type" value="Genomic_DNA"/>
</dbReference>
<reference evidence="8 9" key="1">
    <citation type="submission" date="2020-08" db="EMBL/GenBank/DDBJ databases">
        <title>Genomic Encyclopedia of Type Strains, Phase III (KMG-III): the genomes of soil and plant-associated and newly described type strains.</title>
        <authorList>
            <person name="Whitman W."/>
        </authorList>
    </citation>
    <scope>NUCLEOTIDE SEQUENCE [LARGE SCALE GENOMIC DNA]</scope>
    <source>
        <strain evidence="8 9">CECT 8088</strain>
    </source>
</reference>
<dbReference type="Gene3D" id="1.20.1250.20">
    <property type="entry name" value="MFS general substrate transporter like domains"/>
    <property type="match status" value="1"/>
</dbReference>
<feature type="transmembrane region" description="Helical" evidence="6">
    <location>
        <begin position="151"/>
        <end position="176"/>
    </location>
</feature>
<feature type="transmembrane region" description="Helical" evidence="6">
    <location>
        <begin position="92"/>
        <end position="111"/>
    </location>
</feature>
<sequence>MLPPQTASTDATAVAPSASARLLSPALLALTIASFGIGTTEFVIMGLLPELSRDLDVSIPSAGLLVSGYALGVTVGAPLVAIATARLRRKTALVSLMGLFILGNLACALAPGYGTLMAARVLTSFCHGAFFGIAAVVAADLVERRRRAQALALVFAGLTLANVFGVPLGTAMGHAWGWRSTFLAVVAIGVLAAGAIALWLPRGAPMPAARLLGEFRVLRRPQVALTMAISTLTSVSLFSVFTYVTPMLERLAGLGPHEVTFALLAFGVGITLGNLLGGRLADWRLLPSVIGTLVVAIAVLVAFSFTVTSRLGSVATLFVWGIVVFALVPPLQYRVVETAFEAPNMASTLNQGAFNLGNALGAWFGGLMLLAFGPRGWLGGWLGSVSDGDTLGYRLLPLLGAGVAALALGLAILAWRMARAAQGGGVLGEAVDNG</sequence>
<keyword evidence="3 6" id="KW-0812">Transmembrane</keyword>
<keyword evidence="9" id="KW-1185">Reference proteome</keyword>
<dbReference type="InterPro" id="IPR050189">
    <property type="entry name" value="MFS_Efflux_Transporters"/>
</dbReference>
<dbReference type="InterPro" id="IPR011701">
    <property type="entry name" value="MFS"/>
</dbReference>